<keyword evidence="4" id="KW-1185">Reference proteome</keyword>
<evidence type="ECO:0000313" key="4">
    <source>
        <dbReference type="Proteomes" id="UP000620147"/>
    </source>
</evidence>
<organism evidence="3 4">
    <name type="scientific">Butyricicoccus faecihominis</name>
    <dbReference type="NCBI Taxonomy" id="1712515"/>
    <lineage>
        <taxon>Bacteria</taxon>
        <taxon>Bacillati</taxon>
        <taxon>Bacillota</taxon>
        <taxon>Clostridia</taxon>
        <taxon>Eubacteriales</taxon>
        <taxon>Butyricicoccaceae</taxon>
        <taxon>Butyricicoccus</taxon>
    </lineage>
</organism>
<feature type="region of interest" description="Disordered" evidence="1">
    <location>
        <begin position="142"/>
        <end position="178"/>
    </location>
</feature>
<evidence type="ECO:0000313" key="3">
    <source>
        <dbReference type="EMBL" id="GFO89457.1"/>
    </source>
</evidence>
<dbReference type="InterPro" id="IPR008490">
    <property type="entry name" value="Transposase_InsH_N"/>
</dbReference>
<gene>
    <name evidence="3" type="ORF">BUFA31_26210</name>
</gene>
<accession>A0ABQ1E3C2</accession>
<dbReference type="Proteomes" id="UP000620147">
    <property type="component" value="Unassembled WGS sequence"/>
</dbReference>
<feature type="compositionally biased region" description="Low complexity" evidence="1">
    <location>
        <begin position="149"/>
        <end position="165"/>
    </location>
</feature>
<dbReference type="Pfam" id="PF05598">
    <property type="entry name" value="DUF772"/>
    <property type="match status" value="1"/>
</dbReference>
<protein>
    <recommendedName>
        <fullName evidence="2">Transposase InsH N-terminal domain-containing protein</fullName>
    </recommendedName>
</protein>
<proteinExistence type="predicted"/>
<evidence type="ECO:0000259" key="2">
    <source>
        <dbReference type="Pfam" id="PF05598"/>
    </source>
</evidence>
<dbReference type="EMBL" id="BLYJ01000048">
    <property type="protein sequence ID" value="GFO89457.1"/>
    <property type="molecule type" value="Genomic_DNA"/>
</dbReference>
<feature type="domain" description="Transposase InsH N-terminal" evidence="2">
    <location>
        <begin position="16"/>
        <end position="112"/>
    </location>
</feature>
<name>A0ABQ1E3C2_9FIRM</name>
<comment type="caution">
    <text evidence="3">The sequence shown here is derived from an EMBL/GenBank/DDBJ whole genome shotgun (WGS) entry which is preliminary data.</text>
</comment>
<evidence type="ECO:0000256" key="1">
    <source>
        <dbReference type="SAM" id="MobiDB-lite"/>
    </source>
</evidence>
<sequence length="191" mass="21846">MLTKNIENRNQVEFVSLEQMVPQDHLLRQIDAAIDFNKVYEFVEDLCCKDNGRPSIDPVVLFKIVLIQHIYGIRSLHRTLEEIGMNMAHRWFIGYPLNEQVPHFSTVSYNFKHRFNTASVECIFRWVLKAAADEGYLDREAHGKKPFDENNNGNDSGSGDNSGESEMVEKTVSTTDPECGVFGRTQESLCL</sequence>
<reference evidence="3 4" key="1">
    <citation type="submission" date="2020-06" db="EMBL/GenBank/DDBJ databases">
        <title>Characterization of fructooligosaccharide metabolism and fructooligosaccharide-degrading enzymes in human commensal butyrate producers.</title>
        <authorList>
            <person name="Tanno H."/>
            <person name="Fujii T."/>
            <person name="Hirano K."/>
            <person name="Maeno S."/>
            <person name="Tonozuka T."/>
            <person name="Sakamoto M."/>
            <person name="Ohkuma M."/>
            <person name="Tochio T."/>
            <person name="Endo A."/>
        </authorList>
    </citation>
    <scope>NUCLEOTIDE SEQUENCE [LARGE SCALE GENOMIC DNA]</scope>
    <source>
        <strain evidence="3 4">JCM 31056</strain>
    </source>
</reference>